<feature type="region of interest" description="Disordered" evidence="8">
    <location>
        <begin position="224"/>
        <end position="360"/>
    </location>
</feature>
<dbReference type="Pfam" id="PF00855">
    <property type="entry name" value="PWWP"/>
    <property type="match status" value="1"/>
</dbReference>
<feature type="compositionally biased region" description="Basic residues" evidence="8">
    <location>
        <begin position="70"/>
        <end position="86"/>
    </location>
</feature>
<keyword evidence="5" id="KW-0009">Actin-binding</keyword>
<evidence type="ECO:0000313" key="11">
    <source>
        <dbReference type="EnsemblProtists" id="Phyra85768"/>
    </source>
</evidence>
<dbReference type="SUPFAM" id="SSF46942">
    <property type="entry name" value="Elongation factor TFIIS domain 2"/>
    <property type="match status" value="1"/>
</dbReference>
<comment type="subcellular location">
    <subcellularLocation>
        <location evidence="1">Cytoplasm</location>
        <location evidence="1">Cytoskeleton</location>
    </subcellularLocation>
</comment>
<feature type="domain" description="PWWP" evidence="9">
    <location>
        <begin position="114"/>
        <end position="178"/>
    </location>
</feature>
<dbReference type="Gene3D" id="3.40.20.10">
    <property type="entry name" value="Severin"/>
    <property type="match status" value="1"/>
</dbReference>
<evidence type="ECO:0008006" key="13">
    <source>
        <dbReference type="Google" id="ProtNLM"/>
    </source>
</evidence>
<keyword evidence="12" id="KW-1185">Reference proteome</keyword>
<dbReference type="STRING" id="164328.H3H576"/>
<feature type="compositionally biased region" description="Basic residues" evidence="8">
    <location>
        <begin position="241"/>
        <end position="250"/>
    </location>
</feature>
<dbReference type="eggNOG" id="KOG1747">
    <property type="taxonomic scope" value="Eukaryota"/>
</dbReference>
<dbReference type="EMBL" id="DS566298">
    <property type="status" value="NOT_ANNOTATED_CDS"/>
    <property type="molecule type" value="Genomic_DNA"/>
</dbReference>
<organism evidence="11 12">
    <name type="scientific">Phytophthora ramorum</name>
    <name type="common">Sudden oak death agent</name>
    <dbReference type="NCBI Taxonomy" id="164328"/>
    <lineage>
        <taxon>Eukaryota</taxon>
        <taxon>Sar</taxon>
        <taxon>Stramenopiles</taxon>
        <taxon>Oomycota</taxon>
        <taxon>Peronosporomycetes</taxon>
        <taxon>Peronosporales</taxon>
        <taxon>Peronosporaceae</taxon>
        <taxon>Phytophthora</taxon>
    </lineage>
</organism>
<dbReference type="VEuPathDB" id="FungiDB:KRP22_13535"/>
<feature type="compositionally biased region" description="Basic and acidic residues" evidence="8">
    <location>
        <begin position="910"/>
        <end position="921"/>
    </location>
</feature>
<dbReference type="SMART" id="SM00102">
    <property type="entry name" value="ADF"/>
    <property type="match status" value="1"/>
</dbReference>
<dbReference type="AlphaFoldDB" id="H3H576"/>
<sequence length="943" mass="103269">MSEDAAAKPAESAPTPAPQPEPQVTVDIAVAQAVDNQAATPRKRRTPSPSTTKKVPAEGEDTESEPEKQPKKRAKTGKRGPGRRKKVVEPEAGDEQQQAERKVAALGDDIKRRFGQIVWAKMGGYPYWPCIITDPRLLPSKLQETALKVLETKYLVFFYVSNNFAPVSFKMIEPWDDTKLNYREGHPEKDSKAPKRRVKLMAAIEVADKEIKLPIEERADGLLKPDEKVEAAEKEEAPVPVKRKPGRPPKNKTAANAAPSKTPKKRGPKPKNRVNQAADEKNGKGRVPAATQEEEEDTEGPTLSKEEIKAKVASRKTPKKKGADDGPNAAGGSAKKALKPTAKHGKSNGSTEIDSKRKKEIELVVPHKSVKSADIREMTEEAAKKKLSGPKSKTKDKGEYKVGDLASCASKMARLQAKESARNNDELVGMMQELFKETLMYRSDVERSGLAAVIAMLRKNLSPTVAQTASALRKHMINILSNDTEISHLGKKGHQNAEGHSSKKRKAENGSSHDTVKSDELKPKTEASAAPADSSDGKDNLAAKETVASPPANGSPTKKAVDVSSKDAAVKTKEKETPDQTAEKEATKAAPSEDVRVKTDDAAEKTETATVPDKRSSSPTKVEDKPTDAVANGKEDVFEAPENLDKNRKIFVDMLSKILDHEGSNRADLANEIDAALFERFKESNDDYLTQARIIIFGLKENAPMRERLYSGALHCLEFAYADDASEVTWESFLEARKKQAADAPLSESERLLKEAAMLERDTNVKSSAMGVVPFEITQNVRDKLRLLQDNKFDWIAMKLSEDNESVEVVKSLESVELIDVPDTLDRRSPSFVAYRYRGPVASGATSALIFMYVCPEDSPVRLKMVYSTCKATVLSVANEELSIKFDYTIEINNPSSAAEDIRSVLAPPKTEDELKPREFARPAAPGGRGRGRGRGRGPPGAH</sequence>
<feature type="compositionally biased region" description="Low complexity" evidence="8">
    <location>
        <begin position="251"/>
        <end position="261"/>
    </location>
</feature>
<dbReference type="GO" id="GO:0003785">
    <property type="term" value="F:actin monomer binding"/>
    <property type="evidence" value="ECO:0000318"/>
    <property type="project" value="GO_Central"/>
</dbReference>
<dbReference type="OMA" id="CIITDPR"/>
<accession>H3H576</accession>
<feature type="region of interest" description="Disordered" evidence="8">
    <location>
        <begin position="900"/>
        <end position="943"/>
    </location>
</feature>
<feature type="compositionally biased region" description="Basic and acidic residues" evidence="8">
    <location>
        <begin position="514"/>
        <end position="525"/>
    </location>
</feature>
<feature type="domain" description="ADF-H" evidence="10">
    <location>
        <begin position="769"/>
        <end position="908"/>
    </location>
</feature>
<dbReference type="EnsemblProtists" id="Phyra85768">
    <property type="protein sequence ID" value="Phyra85768"/>
    <property type="gene ID" value="Phyra85768"/>
</dbReference>
<feature type="compositionally biased region" description="Basic and acidic residues" evidence="8">
    <location>
        <begin position="224"/>
        <end position="237"/>
    </location>
</feature>
<dbReference type="GO" id="GO:0051015">
    <property type="term" value="F:actin filament binding"/>
    <property type="evidence" value="ECO:0000318"/>
    <property type="project" value="GO_Central"/>
</dbReference>
<feature type="region of interest" description="Disordered" evidence="8">
    <location>
        <begin position="1"/>
        <end position="100"/>
    </location>
</feature>
<feature type="compositionally biased region" description="Basic residues" evidence="8">
    <location>
        <begin position="262"/>
        <end position="272"/>
    </location>
</feature>
<dbReference type="GO" id="GO:0051016">
    <property type="term" value="P:barbed-end actin filament capping"/>
    <property type="evidence" value="ECO:0000318"/>
    <property type="project" value="GO_Central"/>
</dbReference>
<dbReference type="PROSITE" id="PS50812">
    <property type="entry name" value="PWWP"/>
    <property type="match status" value="1"/>
</dbReference>
<dbReference type="Proteomes" id="UP000005238">
    <property type="component" value="Unassembled WGS sequence"/>
</dbReference>
<evidence type="ECO:0000256" key="5">
    <source>
        <dbReference type="ARBA" id="ARBA00023203"/>
    </source>
</evidence>
<protein>
    <recommendedName>
        <fullName evidence="13">PWWP domain-containing protein</fullName>
    </recommendedName>
</protein>
<evidence type="ECO:0000256" key="6">
    <source>
        <dbReference type="ARBA" id="ARBA00023212"/>
    </source>
</evidence>
<feature type="region of interest" description="Disordered" evidence="8">
    <location>
        <begin position="489"/>
        <end position="629"/>
    </location>
</feature>
<dbReference type="CDD" id="cd05162">
    <property type="entry name" value="PWWP"/>
    <property type="match status" value="1"/>
</dbReference>
<dbReference type="PANTHER" id="PTHR13759">
    <property type="entry name" value="TWINFILIN"/>
    <property type="match status" value="1"/>
</dbReference>
<dbReference type="SUPFAM" id="SSF63748">
    <property type="entry name" value="Tudor/PWWP/MBT"/>
    <property type="match status" value="1"/>
</dbReference>
<dbReference type="GO" id="GO:0006351">
    <property type="term" value="P:DNA-templated transcription"/>
    <property type="evidence" value="ECO:0007669"/>
    <property type="project" value="InterPro"/>
</dbReference>
<dbReference type="GO" id="GO:0005884">
    <property type="term" value="C:actin filament"/>
    <property type="evidence" value="ECO:0000318"/>
    <property type="project" value="GO_Central"/>
</dbReference>
<dbReference type="InterPro" id="IPR000313">
    <property type="entry name" value="PWWP_dom"/>
</dbReference>
<dbReference type="Pfam" id="PF00241">
    <property type="entry name" value="Cofilin_ADF"/>
    <property type="match status" value="1"/>
</dbReference>
<keyword evidence="3" id="KW-0963">Cytoplasm</keyword>
<evidence type="ECO:0000313" key="12">
    <source>
        <dbReference type="Proteomes" id="UP000005238"/>
    </source>
</evidence>
<proteinExistence type="inferred from homology"/>
<evidence type="ECO:0000256" key="3">
    <source>
        <dbReference type="ARBA" id="ARBA00022490"/>
    </source>
</evidence>
<comment type="similarity">
    <text evidence="2">Belongs to the actin-binding proteins ADF family. Twinfilin subfamily.</text>
</comment>
<dbReference type="VEuPathDB" id="FungiDB:KRP23_10729"/>
<dbReference type="PROSITE" id="PS51263">
    <property type="entry name" value="ADF_H"/>
    <property type="match status" value="1"/>
</dbReference>
<dbReference type="Gene3D" id="2.30.30.140">
    <property type="match status" value="1"/>
</dbReference>
<comment type="subunit">
    <text evidence="7">Interacts with G-actin; ADP-actin form.</text>
</comment>
<dbReference type="GO" id="GO:0030042">
    <property type="term" value="P:actin filament depolymerization"/>
    <property type="evidence" value="ECO:0000318"/>
    <property type="project" value="GO_Central"/>
</dbReference>
<dbReference type="GO" id="GO:0005737">
    <property type="term" value="C:cytoplasm"/>
    <property type="evidence" value="ECO:0000318"/>
    <property type="project" value="GO_Central"/>
</dbReference>
<dbReference type="InParanoid" id="H3H576"/>
<dbReference type="InterPro" id="IPR002108">
    <property type="entry name" value="ADF-H"/>
</dbReference>
<evidence type="ECO:0000256" key="1">
    <source>
        <dbReference type="ARBA" id="ARBA00004245"/>
    </source>
</evidence>
<dbReference type="InterPro" id="IPR029006">
    <property type="entry name" value="ADF-H/Gelsolin-like_dom_sf"/>
</dbReference>
<reference evidence="11" key="2">
    <citation type="submission" date="2015-06" db="UniProtKB">
        <authorList>
            <consortium name="EnsemblProtists"/>
        </authorList>
    </citation>
    <scope>IDENTIFICATION</scope>
    <source>
        <strain evidence="11">Pr102</strain>
    </source>
</reference>
<keyword evidence="6" id="KW-0206">Cytoskeleton</keyword>
<feature type="compositionally biased region" description="Basic residues" evidence="8">
    <location>
        <begin position="336"/>
        <end position="346"/>
    </location>
</feature>
<dbReference type="Gene3D" id="1.10.472.30">
    <property type="entry name" value="Transcription elongation factor S-II, central domain"/>
    <property type="match status" value="1"/>
</dbReference>
<dbReference type="InterPro" id="IPR028458">
    <property type="entry name" value="Twinfilin"/>
</dbReference>
<evidence type="ECO:0000256" key="4">
    <source>
        <dbReference type="ARBA" id="ARBA00022737"/>
    </source>
</evidence>
<feature type="compositionally biased region" description="Basic and acidic residues" evidence="8">
    <location>
        <begin position="559"/>
        <end position="629"/>
    </location>
</feature>
<keyword evidence="4" id="KW-0677">Repeat</keyword>
<evidence type="ECO:0000256" key="8">
    <source>
        <dbReference type="SAM" id="MobiDB-lite"/>
    </source>
</evidence>
<dbReference type="SUPFAM" id="SSF55753">
    <property type="entry name" value="Actin depolymerizing proteins"/>
    <property type="match status" value="1"/>
</dbReference>
<evidence type="ECO:0000259" key="10">
    <source>
        <dbReference type="PROSITE" id="PS51263"/>
    </source>
</evidence>
<evidence type="ECO:0000256" key="2">
    <source>
        <dbReference type="ARBA" id="ARBA00009557"/>
    </source>
</evidence>
<evidence type="ECO:0000256" key="7">
    <source>
        <dbReference type="ARBA" id="ARBA00038532"/>
    </source>
</evidence>
<dbReference type="SMART" id="SM00293">
    <property type="entry name" value="PWWP"/>
    <property type="match status" value="1"/>
</dbReference>
<evidence type="ECO:0000259" key="9">
    <source>
        <dbReference type="PROSITE" id="PS50812"/>
    </source>
</evidence>
<name>H3H576_PHYRM</name>
<dbReference type="InterPro" id="IPR036575">
    <property type="entry name" value="TFIIS_cen_dom_sf"/>
</dbReference>
<dbReference type="HOGENOM" id="CLU_007325_1_0_1"/>
<reference evidence="12" key="1">
    <citation type="journal article" date="2006" name="Science">
        <title>Phytophthora genome sequences uncover evolutionary origins and mechanisms of pathogenesis.</title>
        <authorList>
            <person name="Tyler B.M."/>
            <person name="Tripathy S."/>
            <person name="Zhang X."/>
            <person name="Dehal P."/>
            <person name="Jiang R.H."/>
            <person name="Aerts A."/>
            <person name="Arredondo F.D."/>
            <person name="Baxter L."/>
            <person name="Bensasson D."/>
            <person name="Beynon J.L."/>
            <person name="Chapman J."/>
            <person name="Damasceno C.M."/>
            <person name="Dorrance A.E."/>
            <person name="Dou D."/>
            <person name="Dickerman A.W."/>
            <person name="Dubchak I.L."/>
            <person name="Garbelotto M."/>
            <person name="Gijzen M."/>
            <person name="Gordon S.G."/>
            <person name="Govers F."/>
            <person name="Grunwald N.J."/>
            <person name="Huang W."/>
            <person name="Ivors K.L."/>
            <person name="Jones R.W."/>
            <person name="Kamoun S."/>
            <person name="Krampis K."/>
            <person name="Lamour K.H."/>
            <person name="Lee M.K."/>
            <person name="McDonald W.H."/>
            <person name="Medina M."/>
            <person name="Meijer H.J."/>
            <person name="Nordberg E.K."/>
            <person name="Maclean D.J."/>
            <person name="Ospina-Giraldo M.D."/>
            <person name="Morris P.F."/>
            <person name="Phuntumart V."/>
            <person name="Putnam N.H."/>
            <person name="Rash S."/>
            <person name="Rose J.K."/>
            <person name="Sakihama Y."/>
            <person name="Salamov A.A."/>
            <person name="Savidor A."/>
            <person name="Scheuring C.F."/>
            <person name="Smith B.M."/>
            <person name="Sobral B.W."/>
            <person name="Terry A."/>
            <person name="Torto-Alalibo T.A."/>
            <person name="Win J."/>
            <person name="Xu Z."/>
            <person name="Zhang H."/>
            <person name="Grigoriev I.V."/>
            <person name="Rokhsar D.S."/>
            <person name="Boore J.L."/>
        </authorList>
    </citation>
    <scope>NUCLEOTIDE SEQUENCE [LARGE SCALE GENOMIC DNA]</scope>
    <source>
        <strain evidence="12">Pr102</strain>
    </source>
</reference>
<dbReference type="PANTHER" id="PTHR13759:SF1">
    <property type="entry name" value="TWINFILIN"/>
    <property type="match status" value="1"/>
</dbReference>